<feature type="compositionally biased region" description="Basic residues" evidence="7">
    <location>
        <begin position="404"/>
        <end position="423"/>
    </location>
</feature>
<evidence type="ECO:0000256" key="8">
    <source>
        <dbReference type="SAM" id="Phobius"/>
    </source>
</evidence>
<dbReference type="Pfam" id="PF02096">
    <property type="entry name" value="60KD_IMP"/>
    <property type="match status" value="1"/>
</dbReference>
<dbReference type="InterPro" id="IPR001708">
    <property type="entry name" value="YidC/ALB3/OXA1/COX18"/>
</dbReference>
<dbReference type="GO" id="GO:0032979">
    <property type="term" value="P:protein insertion into mitochondrial inner membrane from matrix"/>
    <property type="evidence" value="ECO:0007669"/>
    <property type="project" value="TreeGrafter"/>
</dbReference>
<keyword evidence="3 6" id="KW-0812">Transmembrane</keyword>
<dbReference type="GO" id="GO:0032977">
    <property type="term" value="F:membrane insertase activity"/>
    <property type="evidence" value="ECO:0007669"/>
    <property type="project" value="InterPro"/>
</dbReference>
<sequence length="423" mass="46164">MRRVGPSLLRWVRREGVEAFGRRLEGEGWLGFSLAPTSFRQPPACRRFGTLAAREVSKSAPVIGNTAFQTFALSRRTWSPVQASAVGTVLSSRCIQSSADDGSVGGEPVANIDLITTGDVGAVVTSSIKDIELALIADSGWWSPVQACFSYFHTLHWTFDLPWVGAVALGTVFVRILLSPVNVEQMRMAERMAIAKPEIDALTAQAKEAAARGGQDAQHYSLEMQRLWKKHGVHPGRALGANLVVLPTMLLLPISILNLPKLGLPSVSAESFFWIQDISQADPMYVLPVASSALFFGAIQFNMSPESMTPQMKKLLPIFKILPVAFLPITVQLPALFHFFGLTSIIFQTGQTLALKNKGIRNYLGFRPLGQAIAQAPPPPPLSEIKETEVVRAPPKQASNAKKGSGKKKKRRSQKKKRSCLSK</sequence>
<gene>
    <name evidence="10" type="ORF">HKI87_01g07660</name>
</gene>
<comment type="subcellular location">
    <subcellularLocation>
        <location evidence="1 6">Membrane</location>
        <topology evidence="1 6">Multi-pass membrane protein</topology>
    </subcellularLocation>
</comment>
<keyword evidence="11" id="KW-1185">Reference proteome</keyword>
<keyword evidence="5 8" id="KW-0472">Membrane</keyword>
<evidence type="ECO:0000256" key="1">
    <source>
        <dbReference type="ARBA" id="ARBA00004141"/>
    </source>
</evidence>
<feature type="transmembrane region" description="Helical" evidence="8">
    <location>
        <begin position="324"/>
        <end position="347"/>
    </location>
</feature>
<name>A0AAX4NZV7_9CHLO</name>
<feature type="domain" description="Membrane insertase YidC/Oxa/ALB C-terminal" evidence="9">
    <location>
        <begin position="163"/>
        <end position="356"/>
    </location>
</feature>
<evidence type="ECO:0000256" key="4">
    <source>
        <dbReference type="ARBA" id="ARBA00022989"/>
    </source>
</evidence>
<feature type="transmembrane region" description="Helical" evidence="8">
    <location>
        <begin position="239"/>
        <end position="259"/>
    </location>
</feature>
<dbReference type="PANTHER" id="PTHR12428">
    <property type="entry name" value="OXA1"/>
    <property type="match status" value="1"/>
</dbReference>
<protein>
    <submittedName>
        <fullName evidence="10">Mitochondrial inner membrane OXA1L-like insertase</fullName>
    </submittedName>
</protein>
<dbReference type="AlphaFoldDB" id="A0AAX4NZV7"/>
<feature type="region of interest" description="Disordered" evidence="7">
    <location>
        <begin position="376"/>
        <end position="423"/>
    </location>
</feature>
<accession>A0AAX4NZV7</accession>
<comment type="similarity">
    <text evidence="2">Belongs to the OXA1/ALB3/YidC (TC 2.A.9.2) family.</text>
</comment>
<dbReference type="InterPro" id="IPR028055">
    <property type="entry name" value="YidC/Oxa/ALB_C"/>
</dbReference>
<proteinExistence type="inferred from homology"/>
<evidence type="ECO:0000256" key="5">
    <source>
        <dbReference type="ARBA" id="ARBA00023136"/>
    </source>
</evidence>
<dbReference type="GO" id="GO:0005743">
    <property type="term" value="C:mitochondrial inner membrane"/>
    <property type="evidence" value="ECO:0007669"/>
    <property type="project" value="TreeGrafter"/>
</dbReference>
<comment type="similarity">
    <text evidence="6">Belongs to the OXA1/ALB3/YidC family.</text>
</comment>
<reference evidence="10 11" key="1">
    <citation type="submission" date="2024-03" db="EMBL/GenBank/DDBJ databases">
        <title>Complete genome sequence of the green alga Chloropicon roscoffensis RCC1871.</title>
        <authorList>
            <person name="Lemieux C."/>
            <person name="Pombert J.-F."/>
            <person name="Otis C."/>
            <person name="Turmel M."/>
        </authorList>
    </citation>
    <scope>NUCLEOTIDE SEQUENCE [LARGE SCALE GENOMIC DNA]</scope>
    <source>
        <strain evidence="10 11">RCC1871</strain>
    </source>
</reference>
<evidence type="ECO:0000313" key="10">
    <source>
        <dbReference type="EMBL" id="WZN59241.1"/>
    </source>
</evidence>
<feature type="transmembrane region" description="Helical" evidence="8">
    <location>
        <begin position="284"/>
        <end position="303"/>
    </location>
</feature>
<evidence type="ECO:0000256" key="3">
    <source>
        <dbReference type="ARBA" id="ARBA00022692"/>
    </source>
</evidence>
<dbReference type="Proteomes" id="UP001472866">
    <property type="component" value="Chromosome 01"/>
</dbReference>
<evidence type="ECO:0000313" key="11">
    <source>
        <dbReference type="Proteomes" id="UP001472866"/>
    </source>
</evidence>
<evidence type="ECO:0000259" key="9">
    <source>
        <dbReference type="Pfam" id="PF02096"/>
    </source>
</evidence>
<evidence type="ECO:0000256" key="6">
    <source>
        <dbReference type="RuleBase" id="RU003945"/>
    </source>
</evidence>
<evidence type="ECO:0000256" key="7">
    <source>
        <dbReference type="SAM" id="MobiDB-lite"/>
    </source>
</evidence>
<evidence type="ECO:0000256" key="2">
    <source>
        <dbReference type="ARBA" id="ARBA00010583"/>
    </source>
</evidence>
<dbReference type="PANTHER" id="PTHR12428:SF65">
    <property type="entry name" value="CYTOCHROME C OXIDASE ASSEMBLY PROTEIN COX18, MITOCHONDRIAL"/>
    <property type="match status" value="1"/>
</dbReference>
<keyword evidence="4 8" id="KW-1133">Transmembrane helix</keyword>
<organism evidence="10 11">
    <name type="scientific">Chloropicon roscoffensis</name>
    <dbReference type="NCBI Taxonomy" id="1461544"/>
    <lineage>
        <taxon>Eukaryota</taxon>
        <taxon>Viridiplantae</taxon>
        <taxon>Chlorophyta</taxon>
        <taxon>Chloropicophyceae</taxon>
        <taxon>Chloropicales</taxon>
        <taxon>Chloropicaceae</taxon>
        <taxon>Chloropicon</taxon>
    </lineage>
</organism>
<feature type="transmembrane region" description="Helical" evidence="8">
    <location>
        <begin position="161"/>
        <end position="178"/>
    </location>
</feature>
<dbReference type="EMBL" id="CP151501">
    <property type="protein sequence ID" value="WZN59241.1"/>
    <property type="molecule type" value="Genomic_DNA"/>
</dbReference>
<dbReference type="CDD" id="cd20069">
    <property type="entry name" value="5TM_Oxa1-like"/>
    <property type="match status" value="1"/>
</dbReference>